<evidence type="ECO:0000256" key="1">
    <source>
        <dbReference type="ARBA" id="ARBA00004173"/>
    </source>
</evidence>
<dbReference type="OrthoDB" id="448946at2759"/>
<dbReference type="PROSITE" id="PS00012">
    <property type="entry name" value="PHOSPHOPANTETHEINE"/>
    <property type="match status" value="1"/>
</dbReference>
<evidence type="ECO:0000313" key="16">
    <source>
        <dbReference type="EMBL" id="CAG9117503.1"/>
    </source>
</evidence>
<keyword evidence="3" id="KW-0813">Transport</keyword>
<dbReference type="EMBL" id="CAJFDI010000004">
    <property type="protein sequence ID" value="CAD5227335.1"/>
    <property type="molecule type" value="Genomic_DNA"/>
</dbReference>
<evidence type="ECO:0000313" key="17">
    <source>
        <dbReference type="Proteomes" id="UP000095284"/>
    </source>
</evidence>
<dbReference type="AlphaFoldDB" id="A0A1I7S4Y5"/>
<evidence type="ECO:0000256" key="12">
    <source>
        <dbReference type="ARBA" id="ARBA00023160"/>
    </source>
</evidence>
<keyword evidence="5 13" id="KW-0444">Lipid biosynthesis</keyword>
<dbReference type="InterPro" id="IPR036736">
    <property type="entry name" value="ACP-like_sf"/>
</dbReference>
<gene>
    <name evidence="15" type="ORF">BXYJ_LOCUS9880</name>
</gene>
<reference evidence="16" key="2">
    <citation type="submission" date="2020-08" db="EMBL/GenBank/DDBJ databases">
        <authorList>
            <person name="Kikuchi T."/>
        </authorList>
    </citation>
    <scope>NUCLEOTIDE SEQUENCE</scope>
    <source>
        <strain evidence="15">Ka4C1</strain>
    </source>
</reference>
<dbReference type="Proteomes" id="UP000582659">
    <property type="component" value="Unassembled WGS sequence"/>
</dbReference>
<reference evidence="19" key="1">
    <citation type="submission" date="2016-11" db="UniProtKB">
        <authorList>
            <consortium name="WormBaseParasite"/>
        </authorList>
    </citation>
    <scope>IDENTIFICATION</scope>
</reference>
<keyword evidence="9" id="KW-0249">Electron transport</keyword>
<dbReference type="GO" id="GO:0000036">
    <property type="term" value="F:acyl carrier activity"/>
    <property type="evidence" value="ECO:0007669"/>
    <property type="project" value="TreeGrafter"/>
</dbReference>
<evidence type="ECO:0000256" key="8">
    <source>
        <dbReference type="ARBA" id="ARBA00022946"/>
    </source>
</evidence>
<dbReference type="SMR" id="A0A1I7S4Y5"/>
<evidence type="ECO:0000313" key="19">
    <source>
        <dbReference type="WBParaSite" id="BXY_0806900.1"/>
    </source>
</evidence>
<keyword evidence="8" id="KW-0809">Transit peptide</keyword>
<dbReference type="Gene3D" id="1.10.1200.10">
    <property type="entry name" value="ACP-like"/>
    <property type="match status" value="1"/>
</dbReference>
<evidence type="ECO:0000256" key="4">
    <source>
        <dbReference type="ARBA" id="ARBA00022450"/>
    </source>
</evidence>
<keyword evidence="11" id="KW-0496">Mitochondrion</keyword>
<evidence type="ECO:0000256" key="6">
    <source>
        <dbReference type="ARBA" id="ARBA00022553"/>
    </source>
</evidence>
<evidence type="ECO:0000256" key="9">
    <source>
        <dbReference type="ARBA" id="ARBA00022982"/>
    </source>
</evidence>
<evidence type="ECO:0000256" key="5">
    <source>
        <dbReference type="ARBA" id="ARBA00022516"/>
    </source>
</evidence>
<evidence type="ECO:0000256" key="11">
    <source>
        <dbReference type="ARBA" id="ARBA00023128"/>
    </source>
</evidence>
<dbReference type="InterPro" id="IPR003231">
    <property type="entry name" value="ACP"/>
</dbReference>
<evidence type="ECO:0000256" key="13">
    <source>
        <dbReference type="RuleBase" id="RU000722"/>
    </source>
</evidence>
<keyword evidence="6" id="KW-0597">Phosphoprotein</keyword>
<dbReference type="SUPFAM" id="SSF47336">
    <property type="entry name" value="ACP-like"/>
    <property type="match status" value="1"/>
</dbReference>
<accession>A0A1I7S4Y5</accession>
<protein>
    <recommendedName>
        <fullName evidence="13">Acyl carrier protein</fullName>
    </recommendedName>
</protein>
<dbReference type="EMBL" id="CAJFCV020000004">
    <property type="protein sequence ID" value="CAG9117503.1"/>
    <property type="molecule type" value="Genomic_DNA"/>
</dbReference>
<dbReference type="InterPro" id="IPR009081">
    <property type="entry name" value="PP-bd_ACP"/>
</dbReference>
<keyword evidence="10" id="KW-0443">Lipid metabolism</keyword>
<dbReference type="Proteomes" id="UP000659654">
    <property type="component" value="Unassembled WGS sequence"/>
</dbReference>
<evidence type="ECO:0000256" key="3">
    <source>
        <dbReference type="ARBA" id="ARBA00022448"/>
    </source>
</evidence>
<dbReference type="PROSITE" id="PS50075">
    <property type="entry name" value="CARRIER"/>
    <property type="match status" value="1"/>
</dbReference>
<keyword evidence="18" id="KW-1185">Reference proteome</keyword>
<comment type="subcellular location">
    <subcellularLocation>
        <location evidence="1">Mitochondrion</location>
    </subcellularLocation>
</comment>
<sequence length="144" mass="16656">MFRLVKHTSTLSQRAKLLVAASNSFRKISSFQPLVLNSLTRQPADVRQFHVSSVVQAAHQPFTIKSVRERLLLTLSLYDKIDPEKLTLDSDFFKDLGLDSLDFVEVIMAIEDEFMFEIPDGHADRFKTPRDIFQFICDKEDVYE</sequence>
<dbReference type="PANTHER" id="PTHR20863:SF28">
    <property type="entry name" value="ACYL CARRIER PROTEIN, MITOCHONDRIAL"/>
    <property type="match status" value="1"/>
</dbReference>
<comment type="function">
    <text evidence="13">Carrier of the growing fatty acid chain in fatty acid biosynthesis.</text>
</comment>
<evidence type="ECO:0000313" key="15">
    <source>
        <dbReference type="EMBL" id="CAD5227335.1"/>
    </source>
</evidence>
<dbReference type="HAMAP" id="MF_01217">
    <property type="entry name" value="Acyl_carrier"/>
    <property type="match status" value="1"/>
</dbReference>
<keyword evidence="7" id="KW-0276">Fatty acid metabolism</keyword>
<comment type="similarity">
    <text evidence="2">Belongs to the acyl carrier protein (ACP) family.</text>
</comment>
<feature type="domain" description="Carrier" evidence="14">
    <location>
        <begin position="65"/>
        <end position="140"/>
    </location>
</feature>
<evidence type="ECO:0000313" key="18">
    <source>
        <dbReference type="Proteomes" id="UP000659654"/>
    </source>
</evidence>
<keyword evidence="12 13" id="KW-0275">Fatty acid biosynthesis</keyword>
<evidence type="ECO:0000256" key="2">
    <source>
        <dbReference type="ARBA" id="ARBA00010930"/>
    </source>
</evidence>
<dbReference type="PANTHER" id="PTHR20863">
    <property type="entry name" value="ACYL CARRIER PROTEIN"/>
    <property type="match status" value="1"/>
</dbReference>
<evidence type="ECO:0000259" key="14">
    <source>
        <dbReference type="PROSITE" id="PS50075"/>
    </source>
</evidence>
<dbReference type="GO" id="GO:0000035">
    <property type="term" value="F:acyl binding"/>
    <property type="evidence" value="ECO:0007669"/>
    <property type="project" value="TreeGrafter"/>
</dbReference>
<dbReference type="Proteomes" id="UP000095284">
    <property type="component" value="Unplaced"/>
</dbReference>
<dbReference type="InterPro" id="IPR006162">
    <property type="entry name" value="Ppantetheine_attach_site"/>
</dbReference>
<organism evidence="17 19">
    <name type="scientific">Bursaphelenchus xylophilus</name>
    <name type="common">Pinewood nematode worm</name>
    <name type="synonym">Aphelenchoides xylophilus</name>
    <dbReference type="NCBI Taxonomy" id="6326"/>
    <lineage>
        <taxon>Eukaryota</taxon>
        <taxon>Metazoa</taxon>
        <taxon>Ecdysozoa</taxon>
        <taxon>Nematoda</taxon>
        <taxon>Chromadorea</taxon>
        <taxon>Rhabditida</taxon>
        <taxon>Tylenchina</taxon>
        <taxon>Tylenchomorpha</taxon>
        <taxon>Aphelenchoidea</taxon>
        <taxon>Aphelenchoididae</taxon>
        <taxon>Bursaphelenchus</taxon>
    </lineage>
</organism>
<dbReference type="Pfam" id="PF00550">
    <property type="entry name" value="PP-binding"/>
    <property type="match status" value="1"/>
</dbReference>
<evidence type="ECO:0000256" key="7">
    <source>
        <dbReference type="ARBA" id="ARBA00022832"/>
    </source>
</evidence>
<evidence type="ECO:0000256" key="10">
    <source>
        <dbReference type="ARBA" id="ARBA00023098"/>
    </source>
</evidence>
<dbReference type="GO" id="GO:0005739">
    <property type="term" value="C:mitochondrion"/>
    <property type="evidence" value="ECO:0007669"/>
    <property type="project" value="UniProtKB-SubCell"/>
</dbReference>
<name>A0A1I7S4Y5_BURXY</name>
<dbReference type="WBParaSite" id="BXY_0806900.1">
    <property type="protein sequence ID" value="BXY_0806900.1"/>
    <property type="gene ID" value="BXY_0806900"/>
</dbReference>
<proteinExistence type="inferred from homology"/>
<dbReference type="eggNOG" id="KOG1748">
    <property type="taxonomic scope" value="Eukaryota"/>
</dbReference>
<keyword evidence="4 13" id="KW-0596">Phosphopantetheine</keyword>